<dbReference type="AlphaFoldDB" id="A0A1V3BYW4"/>
<reference evidence="2" key="1">
    <citation type="submission" date="2016-08" db="EMBL/GenBank/DDBJ databases">
        <authorList>
            <person name="Tokovenko B."/>
            <person name="Kalinowski J."/>
        </authorList>
    </citation>
    <scope>NUCLEOTIDE SEQUENCE [LARGE SCALE GENOMIC DNA]</scope>
    <source>
        <strain evidence="2">UTMC102</strain>
    </source>
</reference>
<evidence type="ECO:0000313" key="2">
    <source>
        <dbReference type="Proteomes" id="UP000189004"/>
    </source>
</evidence>
<proteinExistence type="predicted"/>
<accession>A0A1V3BYW4</accession>
<organism evidence="1 2">
    <name type="scientific">Nocardiopsis sinuspersici</name>
    <dbReference type="NCBI Taxonomy" id="501010"/>
    <lineage>
        <taxon>Bacteria</taxon>
        <taxon>Bacillati</taxon>
        <taxon>Actinomycetota</taxon>
        <taxon>Actinomycetes</taxon>
        <taxon>Streptosporangiales</taxon>
        <taxon>Nocardiopsidaceae</taxon>
        <taxon>Nocardiopsis</taxon>
    </lineage>
</organism>
<evidence type="ECO:0000313" key="1">
    <source>
        <dbReference type="EMBL" id="OOC53648.1"/>
    </source>
</evidence>
<name>A0A1V3BYW4_9ACTN</name>
<gene>
    <name evidence="1" type="ORF">NOSIN_07405</name>
</gene>
<dbReference type="STRING" id="501010.NOSIN_07405"/>
<keyword evidence="2" id="KW-1185">Reference proteome</keyword>
<dbReference type="RefSeq" id="WP_227014440.1">
    <property type="nucleotide sequence ID" value="NZ_MCOK01000001.1"/>
</dbReference>
<dbReference type="Proteomes" id="UP000189004">
    <property type="component" value="Unassembled WGS sequence"/>
</dbReference>
<sequence>MPKPLSSVVLSASVMAHPSRSGSARRVLDSLGIADSSLALDPDPGGPPSSLRASQVAFSDAARFDSTHHLVLQDDVRVCADFPASVREIVERHPEAAVSLFVEWGSRTAYLARWAVLTGSGAVPVINPYMPTLALLLPRDLAIGMGRFMEDAGGRSDDRAALRFLRERGVPALTAVPNLVEHEDLPSLKGNDDHGIRRSVCFAAEGARFDGTVLEVPPLLPFLRWNTCDTVVIDTAHDVPEAHRPTLEVLGEWGARPEELRRACAEHLGAESGPLFALWLTAVALGAVQERHWPGTVAGLRGRLDEPLVRRALAGLAPGALRVFLDPDRLTERSGRLVPALLTAMEHGSGLVAGQPA</sequence>
<comment type="caution">
    <text evidence="1">The sequence shown here is derived from an EMBL/GenBank/DDBJ whole genome shotgun (WGS) entry which is preliminary data.</text>
</comment>
<protein>
    <submittedName>
        <fullName evidence="1">Uncharacterized protein</fullName>
    </submittedName>
</protein>
<dbReference type="EMBL" id="MCOK01000001">
    <property type="protein sequence ID" value="OOC53648.1"/>
    <property type="molecule type" value="Genomic_DNA"/>
</dbReference>